<evidence type="ECO:0000313" key="2">
    <source>
        <dbReference type="EMBL" id="KFE60797.1"/>
    </source>
</evidence>
<evidence type="ECO:0000313" key="3">
    <source>
        <dbReference type="Proteomes" id="UP000028725"/>
    </source>
</evidence>
<dbReference type="EMBL" id="JMCB01000028">
    <property type="protein sequence ID" value="KFE60797.1"/>
    <property type="molecule type" value="Genomic_DNA"/>
</dbReference>
<proteinExistence type="predicted"/>
<feature type="region of interest" description="Disordered" evidence="1">
    <location>
        <begin position="1"/>
        <end position="63"/>
    </location>
</feature>
<organism evidence="2 3">
    <name type="scientific">Hyalangium minutum</name>
    <dbReference type="NCBI Taxonomy" id="394096"/>
    <lineage>
        <taxon>Bacteria</taxon>
        <taxon>Pseudomonadati</taxon>
        <taxon>Myxococcota</taxon>
        <taxon>Myxococcia</taxon>
        <taxon>Myxococcales</taxon>
        <taxon>Cystobacterineae</taxon>
        <taxon>Archangiaceae</taxon>
        <taxon>Hyalangium</taxon>
    </lineage>
</organism>
<sequence length="232" mass="25116">MRVNALSTPVASRPTETQSLVAQKPAVEAKPAEIRQLPGRPVDSFFDPSLLKRPDAQTRATQGDQLHDIADGVRNGSLTEQEAQKLLAEQQKIADAQKEAMADGKLTLGERLKLAMMQGRAGQNIDSAKGNSDRDVFARFDKDAQRQAGQIDQLANGRTSGNITHSEAGKLIGQQAEIAGARNNQGALSELVTGMKQSEAQKDLDRHSKPGTQFDFDIKNLPPFYMKAAING</sequence>
<keyword evidence="3" id="KW-1185">Reference proteome</keyword>
<accession>A0A085VZD4</accession>
<gene>
    <name evidence="2" type="ORF">DB31_4710</name>
</gene>
<feature type="compositionally biased region" description="Polar residues" evidence="1">
    <location>
        <begin position="1"/>
        <end position="21"/>
    </location>
</feature>
<evidence type="ECO:0000256" key="1">
    <source>
        <dbReference type="SAM" id="MobiDB-lite"/>
    </source>
</evidence>
<comment type="caution">
    <text evidence="2">The sequence shown here is derived from an EMBL/GenBank/DDBJ whole genome shotgun (WGS) entry which is preliminary data.</text>
</comment>
<dbReference type="Proteomes" id="UP000028725">
    <property type="component" value="Unassembled WGS sequence"/>
</dbReference>
<name>A0A085VZD4_9BACT</name>
<dbReference type="STRING" id="394096.DB31_4710"/>
<reference evidence="2 3" key="1">
    <citation type="submission" date="2014-04" db="EMBL/GenBank/DDBJ databases">
        <title>Genome assembly of Hyalangium minutum DSM 14724.</title>
        <authorList>
            <person name="Sharma G."/>
            <person name="Subramanian S."/>
        </authorList>
    </citation>
    <scope>NUCLEOTIDE SEQUENCE [LARGE SCALE GENOMIC DNA]</scope>
    <source>
        <strain evidence="2 3">DSM 14724</strain>
    </source>
</reference>
<dbReference type="AlphaFoldDB" id="A0A085VZD4"/>
<dbReference type="RefSeq" id="WP_052420657.1">
    <property type="nucleotide sequence ID" value="NZ_JMCB01000028.1"/>
</dbReference>
<protein>
    <submittedName>
        <fullName evidence="2">Uncharacterized protein</fullName>
    </submittedName>
</protein>